<evidence type="ECO:0000256" key="2">
    <source>
        <dbReference type="ARBA" id="ARBA00009773"/>
    </source>
</evidence>
<sequence length="402" mass="41701">MAGEQATSTRTPQPGSAGAAANGSSAPTGAPGAPTGSAPGAPTDAPGARPPSSEPLSLSAMPAGNWFTFAFWLAAGAISAYALVRVISGLGSLLSILLLAVFFATALDPMVTALVHRGLRRSVAVLVVALAVLGVLAGFVAVIFPPVDREVNSLIDAIPGYLDDLRNKSTYLGSLENKYHLVEKAKSWIDANKAGTLDLNGILGAGKAVFSILTGTLTAIALTLYFVANLPGIKRFSYHLVPVRRRPRVAELTDRILAQVGRYVIGQMIIASIGGLCTWVWAMAWDIPYPAALGIVVALFGLVPVVGSSIGGAIVTLVALTVSVKVSILTLVYYVAARLAEDYLVAPRVNRRTVDVHPMVTILAVLIGAALFGVVGALVAIPAAVAIKLIASEVLLPRIDEM</sequence>
<dbReference type="PANTHER" id="PTHR21716">
    <property type="entry name" value="TRANSMEMBRANE PROTEIN"/>
    <property type="match status" value="1"/>
</dbReference>
<dbReference type="PANTHER" id="PTHR21716:SF53">
    <property type="entry name" value="PERMEASE PERM-RELATED"/>
    <property type="match status" value="1"/>
</dbReference>
<name>A0ABP5GGE3_9ACTN</name>
<feature type="transmembrane region" description="Helical" evidence="9">
    <location>
        <begin position="208"/>
        <end position="228"/>
    </location>
</feature>
<keyword evidence="11" id="KW-1185">Reference proteome</keyword>
<feature type="transmembrane region" description="Helical" evidence="9">
    <location>
        <begin position="287"/>
        <end position="306"/>
    </location>
</feature>
<keyword evidence="3" id="KW-0813">Transport</keyword>
<protein>
    <submittedName>
        <fullName evidence="10">AI-2E family transporter</fullName>
    </submittedName>
</protein>
<keyword evidence="6 9" id="KW-1133">Transmembrane helix</keyword>
<evidence type="ECO:0000256" key="5">
    <source>
        <dbReference type="ARBA" id="ARBA00022692"/>
    </source>
</evidence>
<evidence type="ECO:0000256" key="3">
    <source>
        <dbReference type="ARBA" id="ARBA00022448"/>
    </source>
</evidence>
<feature type="transmembrane region" description="Helical" evidence="9">
    <location>
        <begin position="263"/>
        <end position="281"/>
    </location>
</feature>
<evidence type="ECO:0000313" key="11">
    <source>
        <dbReference type="Proteomes" id="UP001500751"/>
    </source>
</evidence>
<dbReference type="EMBL" id="BAAAQN010000038">
    <property type="protein sequence ID" value="GAA2044872.1"/>
    <property type="molecule type" value="Genomic_DNA"/>
</dbReference>
<dbReference type="InterPro" id="IPR002549">
    <property type="entry name" value="AI-2E-like"/>
</dbReference>
<feature type="transmembrane region" description="Helical" evidence="9">
    <location>
        <begin position="90"/>
        <end position="111"/>
    </location>
</feature>
<keyword evidence="5 9" id="KW-0812">Transmembrane</keyword>
<feature type="transmembrane region" description="Helical" evidence="9">
    <location>
        <begin position="66"/>
        <end position="84"/>
    </location>
</feature>
<evidence type="ECO:0000256" key="4">
    <source>
        <dbReference type="ARBA" id="ARBA00022475"/>
    </source>
</evidence>
<evidence type="ECO:0000256" key="1">
    <source>
        <dbReference type="ARBA" id="ARBA00004651"/>
    </source>
</evidence>
<reference evidence="11" key="1">
    <citation type="journal article" date="2019" name="Int. J. Syst. Evol. Microbiol.">
        <title>The Global Catalogue of Microorganisms (GCM) 10K type strain sequencing project: providing services to taxonomists for standard genome sequencing and annotation.</title>
        <authorList>
            <consortium name="The Broad Institute Genomics Platform"/>
            <consortium name="The Broad Institute Genome Sequencing Center for Infectious Disease"/>
            <person name="Wu L."/>
            <person name="Ma J."/>
        </authorList>
    </citation>
    <scope>NUCLEOTIDE SEQUENCE [LARGE SCALE GENOMIC DNA]</scope>
    <source>
        <strain evidence="11">JCM 16014</strain>
    </source>
</reference>
<evidence type="ECO:0000256" key="7">
    <source>
        <dbReference type="ARBA" id="ARBA00023136"/>
    </source>
</evidence>
<comment type="subcellular location">
    <subcellularLocation>
        <location evidence="1">Cell membrane</location>
        <topology evidence="1">Multi-pass membrane protein</topology>
    </subcellularLocation>
</comment>
<feature type="transmembrane region" description="Helical" evidence="9">
    <location>
        <begin position="313"/>
        <end position="336"/>
    </location>
</feature>
<evidence type="ECO:0000256" key="9">
    <source>
        <dbReference type="SAM" id="Phobius"/>
    </source>
</evidence>
<evidence type="ECO:0000256" key="8">
    <source>
        <dbReference type="SAM" id="MobiDB-lite"/>
    </source>
</evidence>
<feature type="compositionally biased region" description="Low complexity" evidence="8">
    <location>
        <begin position="14"/>
        <end position="47"/>
    </location>
</feature>
<comment type="similarity">
    <text evidence="2">Belongs to the autoinducer-2 exporter (AI-2E) (TC 2.A.86) family.</text>
</comment>
<dbReference type="Pfam" id="PF01594">
    <property type="entry name" value="AI-2E_transport"/>
    <property type="match status" value="1"/>
</dbReference>
<dbReference type="RefSeq" id="WP_344668634.1">
    <property type="nucleotide sequence ID" value="NZ_BAAAQN010000038.1"/>
</dbReference>
<keyword evidence="7 9" id="KW-0472">Membrane</keyword>
<accession>A0ABP5GGE3</accession>
<dbReference type="Proteomes" id="UP001500751">
    <property type="component" value="Unassembled WGS sequence"/>
</dbReference>
<evidence type="ECO:0000313" key="10">
    <source>
        <dbReference type="EMBL" id="GAA2044872.1"/>
    </source>
</evidence>
<comment type="caution">
    <text evidence="10">The sequence shown here is derived from an EMBL/GenBank/DDBJ whole genome shotgun (WGS) entry which is preliminary data.</text>
</comment>
<feature type="region of interest" description="Disordered" evidence="8">
    <location>
        <begin position="1"/>
        <end position="56"/>
    </location>
</feature>
<gene>
    <name evidence="10" type="ORF">GCM10009839_55810</name>
</gene>
<organism evidence="10 11">
    <name type="scientific">Catenulispora yoronensis</name>
    <dbReference type="NCBI Taxonomy" id="450799"/>
    <lineage>
        <taxon>Bacteria</taxon>
        <taxon>Bacillati</taxon>
        <taxon>Actinomycetota</taxon>
        <taxon>Actinomycetes</taxon>
        <taxon>Catenulisporales</taxon>
        <taxon>Catenulisporaceae</taxon>
        <taxon>Catenulispora</taxon>
    </lineage>
</organism>
<feature type="transmembrane region" description="Helical" evidence="9">
    <location>
        <begin position="123"/>
        <end position="144"/>
    </location>
</feature>
<evidence type="ECO:0000256" key="6">
    <source>
        <dbReference type="ARBA" id="ARBA00022989"/>
    </source>
</evidence>
<proteinExistence type="inferred from homology"/>
<feature type="transmembrane region" description="Helical" evidence="9">
    <location>
        <begin position="356"/>
        <end position="381"/>
    </location>
</feature>
<keyword evidence="4" id="KW-1003">Cell membrane</keyword>
<feature type="compositionally biased region" description="Polar residues" evidence="8">
    <location>
        <begin position="1"/>
        <end position="13"/>
    </location>
</feature>